<keyword evidence="1" id="KW-0812">Transmembrane</keyword>
<accession>A0A2N8HCY7</accession>
<dbReference type="Pfam" id="PF14237">
    <property type="entry name" value="GYF_2"/>
    <property type="match status" value="1"/>
</dbReference>
<dbReference type="RefSeq" id="WP_102714453.1">
    <property type="nucleotide sequence ID" value="NZ_PJKA01000012.1"/>
</dbReference>
<name>A0A2N8HCY7_9BACT</name>
<dbReference type="EMBL" id="PJKA01000012">
    <property type="protein sequence ID" value="PNC17752.1"/>
    <property type="molecule type" value="Genomic_DNA"/>
</dbReference>
<feature type="transmembrane region" description="Helical" evidence="1">
    <location>
        <begin position="105"/>
        <end position="125"/>
    </location>
</feature>
<feature type="domain" description="GYF" evidence="2">
    <location>
        <begin position="11"/>
        <end position="58"/>
    </location>
</feature>
<dbReference type="InterPro" id="IPR025640">
    <property type="entry name" value="GYF_2"/>
</dbReference>
<evidence type="ECO:0000313" key="4">
    <source>
        <dbReference type="Proteomes" id="UP000236000"/>
    </source>
</evidence>
<evidence type="ECO:0000256" key="1">
    <source>
        <dbReference type="SAM" id="Phobius"/>
    </source>
</evidence>
<sequence length="141" mass="15876">MDPIPARATLYHYRTNEETVGPVSKEVIDTLAAAGKLPFSTTMVRKEGSQNWVPLSAILQRRIKFKALQPSKKEQPSIRILFYVAAAFFFCFGIVIFFLTNHAELEVIILIPCILVFMGKLLCYAHTLVEKCSITAAPDRE</sequence>
<comment type="caution">
    <text evidence="3">The sequence shown here is derived from an EMBL/GenBank/DDBJ whole genome shotgun (WGS) entry which is preliminary data.</text>
</comment>
<proteinExistence type="predicted"/>
<dbReference type="OrthoDB" id="9890130at2"/>
<organism evidence="3 4">
    <name type="scientific">Akkermansia muciniphila</name>
    <dbReference type="NCBI Taxonomy" id="239935"/>
    <lineage>
        <taxon>Bacteria</taxon>
        <taxon>Pseudomonadati</taxon>
        <taxon>Verrucomicrobiota</taxon>
        <taxon>Verrucomicrobiia</taxon>
        <taxon>Verrucomicrobiales</taxon>
        <taxon>Akkermansiaceae</taxon>
        <taxon>Akkermansia</taxon>
    </lineage>
</organism>
<reference evidence="3 4" key="1">
    <citation type="journal article" date="2017" name="BMC Genomics">
        <title>Genome sequencing of 39 Akkermansia muciniphila isolates reveals its population structure, genomic and functional diverisity, and global distribution in mammalian gut microbiotas.</title>
        <authorList>
            <person name="Guo X."/>
            <person name="Li S."/>
            <person name="Zhang J."/>
            <person name="Wu F."/>
            <person name="Li X."/>
            <person name="Wu D."/>
            <person name="Zhang M."/>
            <person name="Ou Z."/>
            <person name="Jie Z."/>
            <person name="Yan Q."/>
            <person name="Li P."/>
            <person name="Yi J."/>
            <person name="Peng Y."/>
        </authorList>
    </citation>
    <scope>NUCLEOTIDE SEQUENCE [LARGE SCALE GENOMIC DNA]</scope>
    <source>
        <strain evidence="3 4">GP24</strain>
    </source>
</reference>
<keyword evidence="1" id="KW-1133">Transmembrane helix</keyword>
<feature type="transmembrane region" description="Helical" evidence="1">
    <location>
        <begin position="80"/>
        <end position="99"/>
    </location>
</feature>
<protein>
    <recommendedName>
        <fullName evidence="2">GYF domain-containing protein</fullName>
    </recommendedName>
</protein>
<keyword evidence="1" id="KW-0472">Membrane</keyword>
<dbReference type="Proteomes" id="UP000236000">
    <property type="component" value="Unassembled WGS sequence"/>
</dbReference>
<evidence type="ECO:0000313" key="3">
    <source>
        <dbReference type="EMBL" id="PNC17752.1"/>
    </source>
</evidence>
<dbReference type="AlphaFoldDB" id="A0A2N8HCY7"/>
<gene>
    <name evidence="3" type="ORF">CXU22_08395</name>
</gene>
<evidence type="ECO:0000259" key="2">
    <source>
        <dbReference type="Pfam" id="PF14237"/>
    </source>
</evidence>